<dbReference type="Proteomes" id="UP001610335">
    <property type="component" value="Unassembled WGS sequence"/>
</dbReference>
<evidence type="ECO:0000256" key="7">
    <source>
        <dbReference type="ARBA" id="ARBA00023136"/>
    </source>
</evidence>
<protein>
    <recommendedName>
        <fullName evidence="8">Nitrate/nitrite transporter</fullName>
    </recommendedName>
</protein>
<feature type="transmembrane region" description="Helical" evidence="8">
    <location>
        <begin position="385"/>
        <end position="403"/>
    </location>
</feature>
<gene>
    <name evidence="11" type="ORF">BDW59DRAFT_12646</name>
</gene>
<feature type="transmembrane region" description="Helical" evidence="8">
    <location>
        <begin position="104"/>
        <end position="124"/>
    </location>
</feature>
<feature type="transmembrane region" description="Helical" evidence="8">
    <location>
        <begin position="443"/>
        <end position="462"/>
    </location>
</feature>
<feature type="transmembrane region" description="Helical" evidence="8">
    <location>
        <begin position="349"/>
        <end position="373"/>
    </location>
</feature>
<evidence type="ECO:0000259" key="10">
    <source>
        <dbReference type="PROSITE" id="PS50850"/>
    </source>
</evidence>
<accession>A0ABR4HK51</accession>
<dbReference type="Gene3D" id="1.20.1250.20">
    <property type="entry name" value="MFS general substrate transporter like domains"/>
    <property type="match status" value="2"/>
</dbReference>
<dbReference type="InterPro" id="IPR020846">
    <property type="entry name" value="MFS_dom"/>
</dbReference>
<keyword evidence="8" id="KW-1003">Cell membrane</keyword>
<feature type="compositionally biased region" description="Polar residues" evidence="9">
    <location>
        <begin position="248"/>
        <end position="260"/>
    </location>
</feature>
<keyword evidence="5 8" id="KW-1133">Transmembrane helix</keyword>
<feature type="region of interest" description="Disordered" evidence="9">
    <location>
        <begin position="248"/>
        <end position="268"/>
    </location>
</feature>
<keyword evidence="6 8" id="KW-0534">Nitrate assimilation</keyword>
<keyword evidence="7 8" id="KW-0472">Membrane</keyword>
<dbReference type="InterPro" id="IPR004737">
    <property type="entry name" value="NO3_transporter_NarK/NarU-like"/>
</dbReference>
<feature type="transmembrane region" description="Helical" evidence="8">
    <location>
        <begin position="130"/>
        <end position="150"/>
    </location>
</feature>
<dbReference type="SUPFAM" id="SSF103473">
    <property type="entry name" value="MFS general substrate transporter"/>
    <property type="match status" value="1"/>
</dbReference>
<feature type="transmembrane region" description="Helical" evidence="8">
    <location>
        <begin position="409"/>
        <end position="431"/>
    </location>
</feature>
<evidence type="ECO:0000313" key="11">
    <source>
        <dbReference type="EMBL" id="KAL2815855.1"/>
    </source>
</evidence>
<feature type="transmembrane region" description="Helical" evidence="8">
    <location>
        <begin position="310"/>
        <end position="337"/>
    </location>
</feature>
<reference evidence="11 12" key="1">
    <citation type="submission" date="2024-07" db="EMBL/GenBank/DDBJ databases">
        <title>Section-level genome sequencing and comparative genomics of Aspergillus sections Usti and Cavernicolus.</title>
        <authorList>
            <consortium name="Lawrence Berkeley National Laboratory"/>
            <person name="Nybo J.L."/>
            <person name="Vesth T.C."/>
            <person name="Theobald S."/>
            <person name="Frisvad J.C."/>
            <person name="Larsen T.O."/>
            <person name="Kjaerboelling I."/>
            <person name="Rothschild-Mancinelli K."/>
            <person name="Lyhne E.K."/>
            <person name="Kogle M.E."/>
            <person name="Barry K."/>
            <person name="Clum A."/>
            <person name="Na H."/>
            <person name="Ledsgaard L."/>
            <person name="Lin J."/>
            <person name="Lipzen A."/>
            <person name="Kuo A."/>
            <person name="Riley R."/>
            <person name="Mondo S."/>
            <person name="LaButti K."/>
            <person name="Haridas S."/>
            <person name="Pangalinan J."/>
            <person name="Salamov A.A."/>
            <person name="Simmons B.A."/>
            <person name="Magnuson J.K."/>
            <person name="Chen J."/>
            <person name="Drula E."/>
            <person name="Henrissat B."/>
            <person name="Wiebenga A."/>
            <person name="Lubbers R.J."/>
            <person name="Gomes A.C."/>
            <person name="Makela M.R."/>
            <person name="Stajich J."/>
            <person name="Grigoriev I.V."/>
            <person name="Mortensen U.H."/>
            <person name="De vries R.P."/>
            <person name="Baker S.E."/>
            <person name="Andersen M.R."/>
        </authorList>
    </citation>
    <scope>NUCLEOTIDE SEQUENCE [LARGE SCALE GENOMIC DNA]</scope>
    <source>
        <strain evidence="11 12">CBS 600.67</strain>
    </source>
</reference>
<keyword evidence="3 8" id="KW-0813">Transport</keyword>
<dbReference type="PANTHER" id="PTHR23515">
    <property type="entry name" value="HIGH-AFFINITY NITRATE TRANSPORTER 2.3"/>
    <property type="match status" value="1"/>
</dbReference>
<keyword evidence="4 8" id="KW-0812">Transmembrane</keyword>
<dbReference type="CDD" id="cd17341">
    <property type="entry name" value="MFS_NRT2_like"/>
    <property type="match status" value="1"/>
</dbReference>
<name>A0ABR4HK51_9EURO</name>
<evidence type="ECO:0000256" key="9">
    <source>
        <dbReference type="SAM" id="MobiDB-lite"/>
    </source>
</evidence>
<feature type="transmembrane region" description="Helical" evidence="8">
    <location>
        <begin position="162"/>
        <end position="181"/>
    </location>
</feature>
<evidence type="ECO:0000256" key="6">
    <source>
        <dbReference type="ARBA" id="ARBA00023063"/>
    </source>
</evidence>
<dbReference type="PROSITE" id="PS50850">
    <property type="entry name" value="MFS"/>
    <property type="match status" value="1"/>
</dbReference>
<evidence type="ECO:0000256" key="8">
    <source>
        <dbReference type="RuleBase" id="RU366033"/>
    </source>
</evidence>
<proteinExistence type="inferred from homology"/>
<comment type="subcellular location">
    <subcellularLocation>
        <location evidence="8">Cell membrane</location>
        <topology evidence="8">Multi-pass membrane protein</topology>
    </subcellularLocation>
    <subcellularLocation>
        <location evidence="1">Membrane</location>
        <topology evidence="1">Multi-pass membrane protein</topology>
    </subcellularLocation>
</comment>
<dbReference type="InterPro" id="IPR011701">
    <property type="entry name" value="MFS"/>
</dbReference>
<sequence length="499" mass="53695">MKTTQVLRLAVANPQVNPQTLKARSIPILNPFNLYGRVFFFSWLGFLVAFLSWYAFPPLLSVTIKQDLGMSQNDVANSNIVALLGTFVMRFVAGPLCDRFGPRLVFVGLLICGSIPTAMAGLVTSPQGLIALRFFVGILGATFVPCQVWCTGFFDKNVVGTANSLAGGFGNAGGGITYFVMPAIYDSLRNDRGLPSDKAWRVAYVVPFIIIISLAVAMLLTCPDTPTGKWADRQKSIEQGNVVDLNSTPVSGSSANSVNLPNDEKKGVRTPDIVDTEAQQPRAGQMETTDAVIEAPTMKRYLAIATDPSALAVALPYACSFGAELAINSILGAYYLLNFPELGQTQSGRWASMFGLVNVVFRPAGGFVADLVYGYTNSVWAKKMWLVGLGLGMSGCAILIGFLDPDREGLMFGLVVLMAFFIAAGNGANFAIVPHVHPSANGIVSGIVGGMGNFGGIIFAIVFRYNGTQYHRSLWIIGFIMLGITLTFSWIRPVPRQKH</sequence>
<feature type="transmembrane region" description="Helical" evidence="8">
    <location>
        <begin position="201"/>
        <end position="220"/>
    </location>
</feature>
<dbReference type="Pfam" id="PF07690">
    <property type="entry name" value="MFS_1"/>
    <property type="match status" value="1"/>
</dbReference>
<dbReference type="NCBIfam" id="TIGR00886">
    <property type="entry name" value="2A0108"/>
    <property type="match status" value="1"/>
</dbReference>
<evidence type="ECO:0000256" key="5">
    <source>
        <dbReference type="ARBA" id="ARBA00022989"/>
    </source>
</evidence>
<dbReference type="InterPro" id="IPR036259">
    <property type="entry name" value="MFS_trans_sf"/>
</dbReference>
<feature type="domain" description="Major facilitator superfamily (MFS) profile" evidence="10">
    <location>
        <begin position="38"/>
        <end position="496"/>
    </location>
</feature>
<dbReference type="EMBL" id="JBFXLS010000107">
    <property type="protein sequence ID" value="KAL2815855.1"/>
    <property type="molecule type" value="Genomic_DNA"/>
</dbReference>
<evidence type="ECO:0000256" key="1">
    <source>
        <dbReference type="ARBA" id="ARBA00004141"/>
    </source>
</evidence>
<keyword evidence="12" id="KW-1185">Reference proteome</keyword>
<dbReference type="InterPro" id="IPR044772">
    <property type="entry name" value="NO3_transporter"/>
</dbReference>
<evidence type="ECO:0000313" key="12">
    <source>
        <dbReference type="Proteomes" id="UP001610335"/>
    </source>
</evidence>
<comment type="caution">
    <text evidence="11">The sequence shown here is derived from an EMBL/GenBank/DDBJ whole genome shotgun (WGS) entry which is preliminary data.</text>
</comment>
<evidence type="ECO:0000256" key="3">
    <source>
        <dbReference type="ARBA" id="ARBA00022448"/>
    </source>
</evidence>
<feature type="transmembrane region" description="Helical" evidence="8">
    <location>
        <begin position="34"/>
        <end position="55"/>
    </location>
</feature>
<evidence type="ECO:0000256" key="4">
    <source>
        <dbReference type="ARBA" id="ARBA00022692"/>
    </source>
</evidence>
<organism evidence="11 12">
    <name type="scientific">Aspergillus cavernicola</name>
    <dbReference type="NCBI Taxonomy" id="176166"/>
    <lineage>
        <taxon>Eukaryota</taxon>
        <taxon>Fungi</taxon>
        <taxon>Dikarya</taxon>
        <taxon>Ascomycota</taxon>
        <taxon>Pezizomycotina</taxon>
        <taxon>Eurotiomycetes</taxon>
        <taxon>Eurotiomycetidae</taxon>
        <taxon>Eurotiales</taxon>
        <taxon>Aspergillaceae</taxon>
        <taxon>Aspergillus</taxon>
        <taxon>Aspergillus subgen. Nidulantes</taxon>
    </lineage>
</organism>
<evidence type="ECO:0000256" key="2">
    <source>
        <dbReference type="ARBA" id="ARBA00008432"/>
    </source>
</evidence>
<comment type="similarity">
    <text evidence="2 8">Belongs to the major facilitator superfamily. Nitrate/nitrite porter (TC 2.A.1.8) family.</text>
</comment>
<feature type="transmembrane region" description="Helical" evidence="8">
    <location>
        <begin position="75"/>
        <end position="92"/>
    </location>
</feature>
<feature type="transmembrane region" description="Helical" evidence="8">
    <location>
        <begin position="474"/>
        <end position="491"/>
    </location>
</feature>